<feature type="transmembrane region" description="Helical" evidence="1">
    <location>
        <begin position="6"/>
        <end position="26"/>
    </location>
</feature>
<evidence type="ECO:0000259" key="2">
    <source>
        <dbReference type="PROSITE" id="PS51352"/>
    </source>
</evidence>
<gene>
    <name evidence="3" type="ORF">ACFSXZ_13220</name>
</gene>
<protein>
    <submittedName>
        <fullName evidence="3">TlpA family protein disulfide reductase</fullName>
    </submittedName>
</protein>
<keyword evidence="1" id="KW-0472">Membrane</keyword>
<feature type="domain" description="Thioredoxin" evidence="2">
    <location>
        <begin position="48"/>
        <end position="179"/>
    </location>
</feature>
<dbReference type="RefSeq" id="WP_378264912.1">
    <property type="nucleotide sequence ID" value="NZ_JBHUKR010000007.1"/>
</dbReference>
<keyword evidence="4" id="KW-1185">Reference proteome</keyword>
<sequence length="179" mass="18454">MTVLVAAVILIGLLCGLDLLLTLGVVKRLRQHTELLSGGAGVVSTTDLAVGDPVGAFQTSTVDGERLDDRTLAGTSVVAFFSPDCGPCKEKMPKFVEFAATMPRDRVLAVVAATPEEAAPAVAALAPVARVVVEGPDGPLGAAFQVNGYPTILAVSHDDGQLRLTSNRVRLNRPAVAAA</sequence>
<dbReference type="EMBL" id="JBHUKR010000007">
    <property type="protein sequence ID" value="MFD2417284.1"/>
    <property type="molecule type" value="Genomic_DNA"/>
</dbReference>
<dbReference type="InterPro" id="IPR013766">
    <property type="entry name" value="Thioredoxin_domain"/>
</dbReference>
<name>A0ABW5FST0_9PSEU</name>
<evidence type="ECO:0000313" key="3">
    <source>
        <dbReference type="EMBL" id="MFD2417284.1"/>
    </source>
</evidence>
<proteinExistence type="predicted"/>
<accession>A0ABW5FST0</accession>
<dbReference type="PROSITE" id="PS51352">
    <property type="entry name" value="THIOREDOXIN_2"/>
    <property type="match status" value="1"/>
</dbReference>
<evidence type="ECO:0000256" key="1">
    <source>
        <dbReference type="SAM" id="Phobius"/>
    </source>
</evidence>
<dbReference type="Gene3D" id="3.40.30.10">
    <property type="entry name" value="Glutaredoxin"/>
    <property type="match status" value="1"/>
</dbReference>
<comment type="caution">
    <text evidence="3">The sequence shown here is derived from an EMBL/GenBank/DDBJ whole genome shotgun (WGS) entry which is preliminary data.</text>
</comment>
<dbReference type="SUPFAM" id="SSF52833">
    <property type="entry name" value="Thioredoxin-like"/>
    <property type="match status" value="1"/>
</dbReference>
<keyword evidence="1" id="KW-1133">Transmembrane helix</keyword>
<reference evidence="4" key="1">
    <citation type="journal article" date="2019" name="Int. J. Syst. Evol. Microbiol.">
        <title>The Global Catalogue of Microorganisms (GCM) 10K type strain sequencing project: providing services to taxonomists for standard genome sequencing and annotation.</title>
        <authorList>
            <consortium name="The Broad Institute Genomics Platform"/>
            <consortium name="The Broad Institute Genome Sequencing Center for Infectious Disease"/>
            <person name="Wu L."/>
            <person name="Ma J."/>
        </authorList>
    </citation>
    <scope>NUCLEOTIDE SEQUENCE [LARGE SCALE GENOMIC DNA]</scope>
    <source>
        <strain evidence="4">CGMCC 4.7645</strain>
    </source>
</reference>
<evidence type="ECO:0000313" key="4">
    <source>
        <dbReference type="Proteomes" id="UP001597417"/>
    </source>
</evidence>
<keyword evidence="1" id="KW-0812">Transmembrane</keyword>
<organism evidence="3 4">
    <name type="scientific">Amycolatopsis pigmentata</name>
    <dbReference type="NCBI Taxonomy" id="450801"/>
    <lineage>
        <taxon>Bacteria</taxon>
        <taxon>Bacillati</taxon>
        <taxon>Actinomycetota</taxon>
        <taxon>Actinomycetes</taxon>
        <taxon>Pseudonocardiales</taxon>
        <taxon>Pseudonocardiaceae</taxon>
        <taxon>Amycolatopsis</taxon>
    </lineage>
</organism>
<dbReference type="Proteomes" id="UP001597417">
    <property type="component" value="Unassembled WGS sequence"/>
</dbReference>
<dbReference type="InterPro" id="IPR036249">
    <property type="entry name" value="Thioredoxin-like_sf"/>
</dbReference>